<feature type="compositionally biased region" description="Polar residues" evidence="1">
    <location>
        <begin position="44"/>
        <end position="62"/>
    </location>
</feature>
<keyword evidence="3" id="KW-1185">Reference proteome</keyword>
<evidence type="ECO:0000256" key="1">
    <source>
        <dbReference type="SAM" id="MobiDB-lite"/>
    </source>
</evidence>
<sequence length="110" mass="12257">MKKLLNLKFHILFNFKFPKLWSKFAVIGFFLAFAVSNAEETRSSENQSQLTSSQNNKQQNKRLASYGSSSASSLSSYKPITGSYSSANPPLFTPSVSNTFKGGFKISERE</sequence>
<name>A0A1J1IKR8_9DIPT</name>
<protein>
    <submittedName>
        <fullName evidence="2">CLUMA_CG013086, isoform A</fullName>
    </submittedName>
</protein>
<accession>A0A1J1IKR8</accession>
<dbReference type="EMBL" id="CVRI01000052">
    <property type="protein sequence ID" value="CRK99678.1"/>
    <property type="molecule type" value="Genomic_DNA"/>
</dbReference>
<evidence type="ECO:0000313" key="3">
    <source>
        <dbReference type="Proteomes" id="UP000183832"/>
    </source>
</evidence>
<organism evidence="2 3">
    <name type="scientific">Clunio marinus</name>
    <dbReference type="NCBI Taxonomy" id="568069"/>
    <lineage>
        <taxon>Eukaryota</taxon>
        <taxon>Metazoa</taxon>
        <taxon>Ecdysozoa</taxon>
        <taxon>Arthropoda</taxon>
        <taxon>Hexapoda</taxon>
        <taxon>Insecta</taxon>
        <taxon>Pterygota</taxon>
        <taxon>Neoptera</taxon>
        <taxon>Endopterygota</taxon>
        <taxon>Diptera</taxon>
        <taxon>Nematocera</taxon>
        <taxon>Chironomoidea</taxon>
        <taxon>Chironomidae</taxon>
        <taxon>Clunio</taxon>
    </lineage>
</organism>
<gene>
    <name evidence="2" type="ORF">CLUMA_CG013086</name>
</gene>
<evidence type="ECO:0000313" key="2">
    <source>
        <dbReference type="EMBL" id="CRK99678.1"/>
    </source>
</evidence>
<feature type="compositionally biased region" description="Polar residues" evidence="1">
    <location>
        <begin position="82"/>
        <end position="100"/>
    </location>
</feature>
<feature type="region of interest" description="Disordered" evidence="1">
    <location>
        <begin position="43"/>
        <end position="110"/>
    </location>
</feature>
<reference evidence="2 3" key="1">
    <citation type="submission" date="2015-04" db="EMBL/GenBank/DDBJ databases">
        <authorList>
            <person name="Syromyatnikov M.Y."/>
            <person name="Popov V.N."/>
        </authorList>
    </citation>
    <scope>NUCLEOTIDE SEQUENCE [LARGE SCALE GENOMIC DNA]</scope>
</reference>
<feature type="compositionally biased region" description="Low complexity" evidence="1">
    <location>
        <begin position="63"/>
        <end position="77"/>
    </location>
</feature>
<proteinExistence type="predicted"/>
<dbReference type="Proteomes" id="UP000183832">
    <property type="component" value="Unassembled WGS sequence"/>
</dbReference>
<dbReference type="AlphaFoldDB" id="A0A1J1IKR8"/>